<protein>
    <submittedName>
        <fullName evidence="1">Uncharacterized protein</fullName>
    </submittedName>
</protein>
<evidence type="ECO:0000313" key="1">
    <source>
        <dbReference type="EMBL" id="OGY73329.1"/>
    </source>
</evidence>
<gene>
    <name evidence="1" type="ORF">A3H61_00190</name>
</gene>
<reference evidence="1 2" key="1">
    <citation type="journal article" date="2016" name="Nat. Commun.">
        <title>Thousands of microbial genomes shed light on interconnected biogeochemical processes in an aquifer system.</title>
        <authorList>
            <person name="Anantharaman K."/>
            <person name="Brown C.T."/>
            <person name="Hug L.A."/>
            <person name="Sharon I."/>
            <person name="Castelle C.J."/>
            <person name="Probst A.J."/>
            <person name="Thomas B.C."/>
            <person name="Singh A."/>
            <person name="Wilkins M.J."/>
            <person name="Karaoz U."/>
            <person name="Brodie E.L."/>
            <person name="Williams K.H."/>
            <person name="Hubbard S.S."/>
            <person name="Banfield J.F."/>
        </authorList>
    </citation>
    <scope>NUCLEOTIDE SEQUENCE [LARGE SCALE GENOMIC DNA]</scope>
</reference>
<comment type="caution">
    <text evidence="1">The sequence shown here is derived from an EMBL/GenBank/DDBJ whole genome shotgun (WGS) entry which is preliminary data.</text>
</comment>
<evidence type="ECO:0000313" key="2">
    <source>
        <dbReference type="Proteomes" id="UP000178315"/>
    </source>
</evidence>
<name>A0A1G2A9K0_9BACT</name>
<dbReference type="Proteomes" id="UP000178315">
    <property type="component" value="Unassembled WGS sequence"/>
</dbReference>
<proteinExistence type="predicted"/>
<dbReference type="AlphaFoldDB" id="A0A1G2A9K0"/>
<dbReference type="EMBL" id="MHJU01000013">
    <property type="protein sequence ID" value="OGY73329.1"/>
    <property type="molecule type" value="Genomic_DNA"/>
</dbReference>
<organism evidence="1 2">
    <name type="scientific">Candidatus Jacksonbacteria bacterium RIFCSPLOWO2_02_FULL_44_20</name>
    <dbReference type="NCBI Taxonomy" id="1798460"/>
    <lineage>
        <taxon>Bacteria</taxon>
        <taxon>Candidatus Jacksoniibacteriota</taxon>
    </lineage>
</organism>
<accession>A0A1G2A9K0</accession>
<sequence>MNFEEIKKKIEELKHSGTVDLSTDEDLSIAIMNLISLEEHFFFTAQKTGKESYLTLLHQAREIRKKLLARLVPQHEGETWCISKHLLATTMRLMEVGTKLYSDKKEDEAREVFSQAQTIYSLFWGLRLKLIDVSDLKEQADKEQPWTLKDIMDKLVNCCDE</sequence>